<dbReference type="SUPFAM" id="SSF63712">
    <property type="entry name" value="Nicotinic receptor ligand binding domain-like"/>
    <property type="match status" value="1"/>
</dbReference>
<organism evidence="15 16">
    <name type="scientific">Gimesia panareensis</name>
    <dbReference type="NCBI Taxonomy" id="2527978"/>
    <lineage>
        <taxon>Bacteria</taxon>
        <taxon>Pseudomonadati</taxon>
        <taxon>Planctomycetota</taxon>
        <taxon>Planctomycetia</taxon>
        <taxon>Planctomycetales</taxon>
        <taxon>Planctomycetaceae</taxon>
        <taxon>Gimesia</taxon>
    </lineage>
</organism>
<evidence type="ECO:0000259" key="13">
    <source>
        <dbReference type="Pfam" id="PF02931"/>
    </source>
</evidence>
<evidence type="ECO:0000313" key="15">
    <source>
        <dbReference type="EMBL" id="QDT25607.1"/>
    </source>
</evidence>
<dbReference type="PANTHER" id="PTHR18945">
    <property type="entry name" value="NEUROTRANSMITTER GATED ION CHANNEL"/>
    <property type="match status" value="1"/>
</dbReference>
<sequence length="391" mass="43322">MTNAFLPRFFLNVGLLISGLPVPGAAQEIVPGSDVSSLPGGADQNSVAVATDEPLRAPVPADADDTPKSSLVEEPKPELKRPSSPGEATEVQILIYVIDIDEINSADQSFAASIYYEARWKNHLLQHPGPGPLHVDLSDIWNPRLTIVGQQNAWKSYPESAEILPDGTVIHRQKVWGHFSQPLNLRDFPFDQQELSIQLVAPGLSEKQVVMVPLVGDLGRTSNLAKHFSLPDFDILSFQAKAASYYPDQSPVGVAGFEMKIKVARQPDYYIMKVILPLCLIVIMSWLPRWLNPEQSGTNIGISTSAFLTLVAYLFAITVLLPRISYITRIDRFIMLSTLTVFSGLIQTVINTYLLKGESIQNKRLVAQMDFWSRPLYPLILVAVILISFVF</sequence>
<dbReference type="SUPFAM" id="SSF90112">
    <property type="entry name" value="Neurotransmitter-gated ion-channel transmembrane pore"/>
    <property type="match status" value="1"/>
</dbReference>
<name>A0A517Q1V8_9PLAN</name>
<dbReference type="AlphaFoldDB" id="A0A517Q1V8"/>
<evidence type="ECO:0000313" key="16">
    <source>
        <dbReference type="Proteomes" id="UP000315647"/>
    </source>
</evidence>
<dbReference type="GO" id="GO:0005230">
    <property type="term" value="F:extracellular ligand-gated monoatomic ion channel activity"/>
    <property type="evidence" value="ECO:0007669"/>
    <property type="project" value="InterPro"/>
</dbReference>
<dbReference type="InterPro" id="IPR006202">
    <property type="entry name" value="Neur_chan_lig-bd"/>
</dbReference>
<gene>
    <name evidence="15" type="ORF">Enr10x_09040</name>
</gene>
<comment type="subcellular location">
    <subcellularLocation>
        <location evidence="2">Cell membrane</location>
    </subcellularLocation>
    <subcellularLocation>
        <location evidence="1">Membrane</location>
        <topology evidence="1">Multi-pass membrane protein</topology>
    </subcellularLocation>
</comment>
<evidence type="ECO:0000256" key="8">
    <source>
        <dbReference type="ARBA" id="ARBA00023065"/>
    </source>
</evidence>
<dbReference type="CDD" id="cd19050">
    <property type="entry name" value="LGIC_TM_bact"/>
    <property type="match status" value="1"/>
</dbReference>
<feature type="region of interest" description="Disordered" evidence="11">
    <location>
        <begin position="52"/>
        <end position="85"/>
    </location>
</feature>
<feature type="domain" description="Neurotransmitter-gated ion-channel transmembrane" evidence="14">
    <location>
        <begin position="274"/>
        <end position="356"/>
    </location>
</feature>
<keyword evidence="9 12" id="KW-0472">Membrane</keyword>
<evidence type="ECO:0000256" key="5">
    <source>
        <dbReference type="ARBA" id="ARBA00022692"/>
    </source>
</evidence>
<proteinExistence type="predicted"/>
<keyword evidence="8" id="KW-0406">Ion transport</keyword>
<feature type="transmembrane region" description="Helical" evidence="12">
    <location>
        <begin position="375"/>
        <end position="390"/>
    </location>
</feature>
<keyword evidence="7 12" id="KW-1133">Transmembrane helix</keyword>
<keyword evidence="16" id="KW-1185">Reference proteome</keyword>
<feature type="domain" description="Neurotransmitter-gated ion-channel ligand-binding" evidence="13">
    <location>
        <begin position="79"/>
        <end position="238"/>
    </location>
</feature>
<dbReference type="InterPro" id="IPR036719">
    <property type="entry name" value="Neuro-gated_channel_TM_sf"/>
</dbReference>
<keyword evidence="6" id="KW-0732">Signal</keyword>
<reference evidence="15 16" key="1">
    <citation type="submission" date="2019-03" db="EMBL/GenBank/DDBJ databases">
        <title>Deep-cultivation of Planctomycetes and their phenomic and genomic characterization uncovers novel biology.</title>
        <authorList>
            <person name="Wiegand S."/>
            <person name="Jogler M."/>
            <person name="Boedeker C."/>
            <person name="Pinto D."/>
            <person name="Vollmers J."/>
            <person name="Rivas-Marin E."/>
            <person name="Kohn T."/>
            <person name="Peeters S.H."/>
            <person name="Heuer A."/>
            <person name="Rast P."/>
            <person name="Oberbeckmann S."/>
            <person name="Bunk B."/>
            <person name="Jeske O."/>
            <person name="Meyerdierks A."/>
            <person name="Storesund J.E."/>
            <person name="Kallscheuer N."/>
            <person name="Luecker S."/>
            <person name="Lage O.M."/>
            <person name="Pohl T."/>
            <person name="Merkel B.J."/>
            <person name="Hornburger P."/>
            <person name="Mueller R.-W."/>
            <person name="Bruemmer F."/>
            <person name="Labrenz M."/>
            <person name="Spormann A.M."/>
            <person name="Op den Camp H."/>
            <person name="Overmann J."/>
            <person name="Amann R."/>
            <person name="Jetten M.S.M."/>
            <person name="Mascher T."/>
            <person name="Medema M.H."/>
            <person name="Devos D.P."/>
            <person name="Kaster A.-K."/>
            <person name="Ovreas L."/>
            <person name="Rohde M."/>
            <person name="Galperin M.Y."/>
            <person name="Jogler C."/>
        </authorList>
    </citation>
    <scope>NUCLEOTIDE SEQUENCE [LARGE SCALE GENOMIC DNA]</scope>
    <source>
        <strain evidence="15 16">Enr10</strain>
    </source>
</reference>
<evidence type="ECO:0000256" key="11">
    <source>
        <dbReference type="SAM" id="MobiDB-lite"/>
    </source>
</evidence>
<evidence type="ECO:0000256" key="3">
    <source>
        <dbReference type="ARBA" id="ARBA00022448"/>
    </source>
</evidence>
<feature type="transmembrane region" description="Helical" evidence="12">
    <location>
        <begin position="300"/>
        <end position="321"/>
    </location>
</feature>
<dbReference type="RefSeq" id="WP_145448261.1">
    <property type="nucleotide sequence ID" value="NZ_CP037421.1"/>
</dbReference>
<feature type="transmembrane region" description="Helical" evidence="12">
    <location>
        <begin position="269"/>
        <end position="288"/>
    </location>
</feature>
<evidence type="ECO:0000256" key="2">
    <source>
        <dbReference type="ARBA" id="ARBA00004236"/>
    </source>
</evidence>
<evidence type="ECO:0000256" key="1">
    <source>
        <dbReference type="ARBA" id="ARBA00004141"/>
    </source>
</evidence>
<evidence type="ECO:0000256" key="6">
    <source>
        <dbReference type="ARBA" id="ARBA00022729"/>
    </source>
</evidence>
<dbReference type="Pfam" id="PF02931">
    <property type="entry name" value="Neur_chan_LBD"/>
    <property type="match status" value="1"/>
</dbReference>
<dbReference type="EMBL" id="CP037421">
    <property type="protein sequence ID" value="QDT25607.1"/>
    <property type="molecule type" value="Genomic_DNA"/>
</dbReference>
<dbReference type="CDD" id="cd18988">
    <property type="entry name" value="LGIC_ECD_bact"/>
    <property type="match status" value="1"/>
</dbReference>
<keyword evidence="10" id="KW-0407">Ion channel</keyword>
<accession>A0A517Q1V8</accession>
<dbReference type="GO" id="GO:0004888">
    <property type="term" value="F:transmembrane signaling receptor activity"/>
    <property type="evidence" value="ECO:0007669"/>
    <property type="project" value="InterPro"/>
</dbReference>
<feature type="transmembrane region" description="Helical" evidence="12">
    <location>
        <begin position="333"/>
        <end position="355"/>
    </location>
</feature>
<keyword evidence="5 12" id="KW-0812">Transmembrane</keyword>
<dbReference type="InterPro" id="IPR006029">
    <property type="entry name" value="Neurotrans-gated_channel_TM"/>
</dbReference>
<dbReference type="Proteomes" id="UP000315647">
    <property type="component" value="Chromosome"/>
</dbReference>
<dbReference type="InterPro" id="IPR006201">
    <property type="entry name" value="Neur_channel"/>
</dbReference>
<evidence type="ECO:0000256" key="4">
    <source>
        <dbReference type="ARBA" id="ARBA00022475"/>
    </source>
</evidence>
<feature type="compositionally biased region" description="Basic and acidic residues" evidence="11">
    <location>
        <begin position="65"/>
        <end position="81"/>
    </location>
</feature>
<dbReference type="InterPro" id="IPR038050">
    <property type="entry name" value="Neuro_actylchol_rec"/>
</dbReference>
<dbReference type="InterPro" id="IPR006028">
    <property type="entry name" value="GABAA/Glycine_rcpt"/>
</dbReference>
<dbReference type="GO" id="GO:0005886">
    <property type="term" value="C:plasma membrane"/>
    <property type="evidence" value="ECO:0007669"/>
    <property type="project" value="UniProtKB-SubCell"/>
</dbReference>
<dbReference type="PRINTS" id="PR00253">
    <property type="entry name" value="GABAARECEPTR"/>
</dbReference>
<evidence type="ECO:0000256" key="7">
    <source>
        <dbReference type="ARBA" id="ARBA00022989"/>
    </source>
</evidence>
<dbReference type="Pfam" id="PF02932">
    <property type="entry name" value="Neur_chan_memb"/>
    <property type="match status" value="1"/>
</dbReference>
<keyword evidence="3" id="KW-0813">Transport</keyword>
<dbReference type="Gene3D" id="2.70.170.10">
    <property type="entry name" value="Neurotransmitter-gated ion-channel ligand-binding domain"/>
    <property type="match status" value="1"/>
</dbReference>
<dbReference type="InterPro" id="IPR036734">
    <property type="entry name" value="Neur_chan_lig-bd_sf"/>
</dbReference>
<evidence type="ECO:0000256" key="12">
    <source>
        <dbReference type="SAM" id="Phobius"/>
    </source>
</evidence>
<dbReference type="Gene3D" id="1.20.58.390">
    <property type="entry name" value="Neurotransmitter-gated ion-channel transmembrane domain"/>
    <property type="match status" value="1"/>
</dbReference>
<evidence type="ECO:0000256" key="10">
    <source>
        <dbReference type="ARBA" id="ARBA00023303"/>
    </source>
</evidence>
<protein>
    <submittedName>
        <fullName evidence="15">Cys-loop ligand-gated ion channel</fullName>
    </submittedName>
</protein>
<evidence type="ECO:0000256" key="9">
    <source>
        <dbReference type="ARBA" id="ARBA00023136"/>
    </source>
</evidence>
<keyword evidence="4" id="KW-1003">Cell membrane</keyword>
<evidence type="ECO:0000259" key="14">
    <source>
        <dbReference type="Pfam" id="PF02932"/>
    </source>
</evidence>